<keyword evidence="3" id="KW-1185">Reference proteome</keyword>
<dbReference type="OrthoDB" id="8062037at2759"/>
<dbReference type="EMBL" id="CACTIH010002192">
    <property type="protein sequence ID" value="CAA2974710.1"/>
    <property type="molecule type" value="Genomic_DNA"/>
</dbReference>
<dbReference type="Gramene" id="OE9A005622T1">
    <property type="protein sequence ID" value="OE9A005622C1"/>
    <property type="gene ID" value="OE9A005622"/>
</dbReference>
<evidence type="ECO:0000256" key="1">
    <source>
        <dbReference type="SAM" id="Phobius"/>
    </source>
</evidence>
<protein>
    <submittedName>
        <fullName evidence="2">Uncharacterized protein</fullName>
    </submittedName>
</protein>
<keyword evidence="1" id="KW-1133">Transmembrane helix</keyword>
<dbReference type="AlphaFoldDB" id="A0A8S0R8J7"/>
<evidence type="ECO:0000313" key="2">
    <source>
        <dbReference type="EMBL" id="CAA2974710.1"/>
    </source>
</evidence>
<keyword evidence="1" id="KW-0812">Transmembrane</keyword>
<comment type="caution">
    <text evidence="2">The sequence shown here is derived from an EMBL/GenBank/DDBJ whole genome shotgun (WGS) entry which is preliminary data.</text>
</comment>
<evidence type="ECO:0000313" key="3">
    <source>
        <dbReference type="Proteomes" id="UP000594638"/>
    </source>
</evidence>
<keyword evidence="1" id="KW-0472">Membrane</keyword>
<dbReference type="Proteomes" id="UP000594638">
    <property type="component" value="Unassembled WGS sequence"/>
</dbReference>
<accession>A0A8S0R8J7</accession>
<name>A0A8S0R8J7_OLEEU</name>
<feature type="transmembrane region" description="Helical" evidence="1">
    <location>
        <begin position="32"/>
        <end position="54"/>
    </location>
</feature>
<proteinExistence type="predicted"/>
<organism evidence="2 3">
    <name type="scientific">Olea europaea subsp. europaea</name>
    <dbReference type="NCBI Taxonomy" id="158383"/>
    <lineage>
        <taxon>Eukaryota</taxon>
        <taxon>Viridiplantae</taxon>
        <taxon>Streptophyta</taxon>
        <taxon>Embryophyta</taxon>
        <taxon>Tracheophyta</taxon>
        <taxon>Spermatophyta</taxon>
        <taxon>Magnoliopsida</taxon>
        <taxon>eudicotyledons</taxon>
        <taxon>Gunneridae</taxon>
        <taxon>Pentapetalae</taxon>
        <taxon>asterids</taxon>
        <taxon>lamiids</taxon>
        <taxon>Lamiales</taxon>
        <taxon>Oleaceae</taxon>
        <taxon>Oleeae</taxon>
        <taxon>Olea</taxon>
    </lineage>
</organism>
<gene>
    <name evidence="2" type="ORF">OLEA9_A005622</name>
</gene>
<feature type="non-terminal residue" evidence="2">
    <location>
        <position position="1"/>
    </location>
</feature>
<feature type="transmembrane region" description="Helical" evidence="1">
    <location>
        <begin position="7"/>
        <end position="26"/>
    </location>
</feature>
<reference evidence="2 3" key="1">
    <citation type="submission" date="2019-12" db="EMBL/GenBank/DDBJ databases">
        <authorList>
            <person name="Alioto T."/>
            <person name="Alioto T."/>
            <person name="Gomez Garrido J."/>
        </authorList>
    </citation>
    <scope>NUCLEOTIDE SEQUENCE [LARGE SCALE GENOMIC DNA]</scope>
</reference>
<sequence length="89" mass="9873">AAAPLARLVHFPAVMVVLLFVTRPAAPMAGVVHFPAVMAVIFVKAAMIFGRLLMLQKESQKSFLVVRHFIYGINFLLMDRGCFSTILRV</sequence>